<accession>A0A0J7KJA2</accession>
<dbReference type="AlphaFoldDB" id="A0A0J7KJA2"/>
<dbReference type="Proteomes" id="UP000036403">
    <property type="component" value="Unassembled WGS sequence"/>
</dbReference>
<evidence type="ECO:0000313" key="1">
    <source>
        <dbReference type="EMBL" id="KMQ90332.1"/>
    </source>
</evidence>
<sequence length="102" mass="12166">MCVVAHPNTVQTITPAFHEEEDIWDKLHVYYSKQPAQKAMLLKTLILLKMKNKEYMRDHIQNFFDIVNKIQKMKLEIIDLLIILLLYSIPDEYESFRIAIET</sequence>
<protein>
    <submittedName>
        <fullName evidence="1">Retrovirus-related pol polyprotein from transposon tnt 1-94</fullName>
    </submittedName>
</protein>
<dbReference type="Pfam" id="PF14223">
    <property type="entry name" value="Retrotran_gag_2"/>
    <property type="match status" value="1"/>
</dbReference>
<dbReference type="EMBL" id="LBMM01006788">
    <property type="protein sequence ID" value="KMQ90332.1"/>
    <property type="molecule type" value="Genomic_DNA"/>
</dbReference>
<keyword evidence="2" id="KW-1185">Reference proteome</keyword>
<organism evidence="1 2">
    <name type="scientific">Lasius niger</name>
    <name type="common">Black garden ant</name>
    <dbReference type="NCBI Taxonomy" id="67767"/>
    <lineage>
        <taxon>Eukaryota</taxon>
        <taxon>Metazoa</taxon>
        <taxon>Ecdysozoa</taxon>
        <taxon>Arthropoda</taxon>
        <taxon>Hexapoda</taxon>
        <taxon>Insecta</taxon>
        <taxon>Pterygota</taxon>
        <taxon>Neoptera</taxon>
        <taxon>Endopterygota</taxon>
        <taxon>Hymenoptera</taxon>
        <taxon>Apocrita</taxon>
        <taxon>Aculeata</taxon>
        <taxon>Formicoidea</taxon>
        <taxon>Formicidae</taxon>
        <taxon>Formicinae</taxon>
        <taxon>Lasius</taxon>
        <taxon>Lasius</taxon>
    </lineage>
</organism>
<name>A0A0J7KJA2_LASNI</name>
<dbReference type="PaxDb" id="67767-A0A0J7KJA2"/>
<proteinExistence type="predicted"/>
<reference evidence="1 2" key="1">
    <citation type="submission" date="2015-04" db="EMBL/GenBank/DDBJ databases">
        <title>Lasius niger genome sequencing.</title>
        <authorList>
            <person name="Konorov E.A."/>
            <person name="Nikitin M.A."/>
            <person name="Kirill M.V."/>
            <person name="Chang P."/>
        </authorList>
    </citation>
    <scope>NUCLEOTIDE SEQUENCE [LARGE SCALE GENOMIC DNA]</scope>
    <source>
        <tissue evidence="1">Whole</tissue>
    </source>
</reference>
<evidence type="ECO:0000313" key="2">
    <source>
        <dbReference type="Proteomes" id="UP000036403"/>
    </source>
</evidence>
<comment type="caution">
    <text evidence="1">The sequence shown here is derived from an EMBL/GenBank/DDBJ whole genome shotgun (WGS) entry which is preliminary data.</text>
</comment>
<gene>
    <name evidence="1" type="ORF">RF55_9924</name>
</gene>